<dbReference type="PANTHER" id="PTHR47805:SF1">
    <property type="entry name" value="SAGA-ASSOCIATED FACTOR 73"/>
    <property type="match status" value="1"/>
</dbReference>
<dbReference type="Pfam" id="PF08313">
    <property type="entry name" value="SCA7"/>
    <property type="match status" value="1"/>
</dbReference>
<dbReference type="Gene3D" id="6.10.140.1270">
    <property type="match status" value="1"/>
</dbReference>
<dbReference type="PANTHER" id="PTHR47805">
    <property type="entry name" value="SAGA-ASSOCIATED FACTOR 73"/>
    <property type="match status" value="1"/>
</dbReference>
<dbReference type="GO" id="GO:1904802">
    <property type="term" value="P:RITS complex assembly"/>
    <property type="evidence" value="ECO:0007669"/>
    <property type="project" value="TreeGrafter"/>
</dbReference>
<feature type="compositionally biased region" description="Polar residues" evidence="2">
    <location>
        <begin position="311"/>
        <end position="336"/>
    </location>
</feature>
<reference evidence="4" key="1">
    <citation type="submission" date="2021-03" db="EMBL/GenBank/DDBJ databases">
        <title>Draft genome sequence of rust myrtle Austropuccinia psidii MF-1, a brazilian biotype.</title>
        <authorList>
            <person name="Quecine M.C."/>
            <person name="Pachon D.M.R."/>
            <person name="Bonatelli M.L."/>
            <person name="Correr F.H."/>
            <person name="Franceschini L.M."/>
            <person name="Leite T.F."/>
            <person name="Margarido G.R.A."/>
            <person name="Almeida C.A."/>
            <person name="Ferrarezi J.A."/>
            <person name="Labate C.A."/>
        </authorList>
    </citation>
    <scope>NUCLEOTIDE SEQUENCE</scope>
    <source>
        <strain evidence="4">MF-1</strain>
    </source>
</reference>
<dbReference type="InterPro" id="IPR013243">
    <property type="entry name" value="SCA7_dom"/>
</dbReference>
<dbReference type="AlphaFoldDB" id="A0A9Q3JS17"/>
<accession>A0A9Q3JS17</accession>
<protein>
    <recommendedName>
        <fullName evidence="3">SCA7 domain-containing protein</fullName>
    </recommendedName>
</protein>
<evidence type="ECO:0000256" key="2">
    <source>
        <dbReference type="SAM" id="MobiDB-lite"/>
    </source>
</evidence>
<gene>
    <name evidence="4" type="ORF">O181_108028</name>
</gene>
<keyword evidence="1" id="KW-0175">Coiled coil</keyword>
<evidence type="ECO:0000259" key="3">
    <source>
        <dbReference type="PROSITE" id="PS51505"/>
    </source>
</evidence>
<dbReference type="PROSITE" id="PS51505">
    <property type="entry name" value="SCA7"/>
    <property type="match status" value="1"/>
</dbReference>
<feature type="region of interest" description="Disordered" evidence="2">
    <location>
        <begin position="279"/>
        <end position="387"/>
    </location>
</feature>
<evidence type="ECO:0000313" key="5">
    <source>
        <dbReference type="Proteomes" id="UP000765509"/>
    </source>
</evidence>
<proteinExistence type="predicted"/>
<evidence type="ECO:0000256" key="1">
    <source>
        <dbReference type="SAM" id="Coils"/>
    </source>
</evidence>
<dbReference type="GO" id="GO:0006357">
    <property type="term" value="P:regulation of transcription by RNA polymerase II"/>
    <property type="evidence" value="ECO:0007669"/>
    <property type="project" value="TreeGrafter"/>
</dbReference>
<feature type="compositionally biased region" description="Low complexity" evidence="2">
    <location>
        <begin position="44"/>
        <end position="62"/>
    </location>
</feature>
<dbReference type="EMBL" id="AVOT02082406">
    <property type="protein sequence ID" value="MBW0568313.1"/>
    <property type="molecule type" value="Genomic_DNA"/>
</dbReference>
<feature type="coiled-coil region" evidence="1">
    <location>
        <begin position="184"/>
        <end position="219"/>
    </location>
</feature>
<sequence>MKLKDLKDSEENKKLNSINLTINSLKFNQIERWKNLKLLLKQHSQQSSSQSKQNLQLKSKNNPHPDNLVIPIWNQRMDTFFGAPEDQLRLIKCDQCGIFTRESNGKVDVTHRLNCEMLRKSGPIHGLGKKFGNFLNLENVSKKRASSEVSLDSTTLPIKKKKTTIIDHTIPESERSSIFPSMTKKQIKKALAAAERLEKEKERKEKKRLEEEARKAKKMIRAKGGPVNVNEQCGVLIPPNDIPCARSLTCKTHSMGAKRSVPGRNAPYDILLNEWQKKHNPNWGDRKVVTPRVGPGVKPGLSKKKKKELGNTTNHNINPSSSTQGVIDSSKKQSSGVKDKTTGNSNSNSKQTSSKTQTGGSNGVSSHSNKKKEGHGHHKTQRSTTEKISAANEAKLLGEIDEDFYLIIPPKPQPKPLRTETDQDGDTRMNEAEVVEEGLMKQVSNDGVLSPKKEVSKLVSETVVTTVEAGEEDEVDSPSDVELELVIKGLISSKSGQPLARQSMASAWLNPRWSKFGKLGIKENFREAFKTITT</sequence>
<feature type="compositionally biased region" description="Basic residues" evidence="2">
    <location>
        <begin position="368"/>
        <end position="381"/>
    </location>
</feature>
<dbReference type="OrthoDB" id="21678at2759"/>
<feature type="compositionally biased region" description="Low complexity" evidence="2">
    <location>
        <begin position="342"/>
        <end position="359"/>
    </location>
</feature>
<feature type="region of interest" description="Disordered" evidence="2">
    <location>
        <begin position="44"/>
        <end position="63"/>
    </location>
</feature>
<feature type="domain" description="SCA7" evidence="3">
    <location>
        <begin position="220"/>
        <end position="287"/>
    </location>
</feature>
<organism evidence="4 5">
    <name type="scientific">Austropuccinia psidii MF-1</name>
    <dbReference type="NCBI Taxonomy" id="1389203"/>
    <lineage>
        <taxon>Eukaryota</taxon>
        <taxon>Fungi</taxon>
        <taxon>Dikarya</taxon>
        <taxon>Basidiomycota</taxon>
        <taxon>Pucciniomycotina</taxon>
        <taxon>Pucciniomycetes</taxon>
        <taxon>Pucciniales</taxon>
        <taxon>Sphaerophragmiaceae</taxon>
        <taxon>Austropuccinia</taxon>
    </lineage>
</organism>
<dbReference type="GO" id="GO:0000124">
    <property type="term" value="C:SAGA complex"/>
    <property type="evidence" value="ECO:0007669"/>
    <property type="project" value="InterPro"/>
</dbReference>
<dbReference type="InterPro" id="IPR037804">
    <property type="entry name" value="SGF73"/>
</dbReference>
<name>A0A9Q3JS17_9BASI</name>
<dbReference type="GO" id="GO:0031048">
    <property type="term" value="P:regulatory ncRNA-mediated heterochromatin formation"/>
    <property type="evidence" value="ECO:0007669"/>
    <property type="project" value="TreeGrafter"/>
</dbReference>
<dbReference type="Proteomes" id="UP000765509">
    <property type="component" value="Unassembled WGS sequence"/>
</dbReference>
<comment type="caution">
    <text evidence="4">The sequence shown here is derived from an EMBL/GenBank/DDBJ whole genome shotgun (WGS) entry which is preliminary data.</text>
</comment>
<keyword evidence="5" id="KW-1185">Reference proteome</keyword>
<evidence type="ECO:0000313" key="4">
    <source>
        <dbReference type="EMBL" id="MBW0568313.1"/>
    </source>
</evidence>